<dbReference type="EMBL" id="FPBK01000004">
    <property type="protein sequence ID" value="SFU46693.1"/>
    <property type="molecule type" value="Genomic_DNA"/>
</dbReference>
<dbReference type="RefSeq" id="WP_093024606.1">
    <property type="nucleotide sequence ID" value="NZ_FPBK01000004.1"/>
</dbReference>
<dbReference type="Proteomes" id="UP000199138">
    <property type="component" value="Unassembled WGS sequence"/>
</dbReference>
<gene>
    <name evidence="1" type="ORF">SAMN05216480_104143</name>
</gene>
<dbReference type="PANTHER" id="PTHR12526">
    <property type="entry name" value="GLYCOSYLTRANSFERASE"/>
    <property type="match status" value="1"/>
</dbReference>
<name>A0A1I7GE58_9FLAO</name>
<proteinExistence type="predicted"/>
<dbReference type="Pfam" id="PF13692">
    <property type="entry name" value="Glyco_trans_1_4"/>
    <property type="match status" value="1"/>
</dbReference>
<keyword evidence="1" id="KW-0808">Transferase</keyword>
<evidence type="ECO:0000313" key="1">
    <source>
        <dbReference type="EMBL" id="SFU46693.1"/>
    </source>
</evidence>
<protein>
    <submittedName>
        <fullName evidence="1">Glycosyltransferase involved in cell wall bisynthesis</fullName>
    </submittedName>
</protein>
<accession>A0A1I7GE58</accession>
<dbReference type="AlphaFoldDB" id="A0A1I7GE58"/>
<dbReference type="OrthoDB" id="9816564at2"/>
<keyword evidence="2" id="KW-1185">Reference proteome</keyword>
<dbReference type="GO" id="GO:0016740">
    <property type="term" value="F:transferase activity"/>
    <property type="evidence" value="ECO:0007669"/>
    <property type="project" value="UniProtKB-KW"/>
</dbReference>
<dbReference type="PANTHER" id="PTHR12526:SF630">
    <property type="entry name" value="GLYCOSYLTRANSFERASE"/>
    <property type="match status" value="1"/>
</dbReference>
<evidence type="ECO:0000313" key="2">
    <source>
        <dbReference type="Proteomes" id="UP000199138"/>
    </source>
</evidence>
<reference evidence="1 2" key="1">
    <citation type="submission" date="2016-10" db="EMBL/GenBank/DDBJ databases">
        <authorList>
            <person name="de Groot N.N."/>
        </authorList>
    </citation>
    <scope>NUCLEOTIDE SEQUENCE [LARGE SCALE GENOMIC DNA]</scope>
    <source>
        <strain evidence="1 2">CGMCC 1.12333</strain>
    </source>
</reference>
<dbReference type="SUPFAM" id="SSF53756">
    <property type="entry name" value="UDP-Glycosyltransferase/glycogen phosphorylase"/>
    <property type="match status" value="1"/>
</dbReference>
<sequence>MKERQDIVCIANTTWFGEYTKSTVQLMSRLAKNHRVIFVEYPFTIKDMLNTFRKKQHAPVKRMLNLEPSLEKIKTTENTEIYHLVVPPVLPVDFIKNDAIFQFFFQRNIQLYQKRLRKVFKKLAVKDPIVISAYNPFYGLSMIGKLNQKLNIYYCYDGIGTRRHGPRIFGIDEQFSKKCDAIITTSDFINSEKKKWNPNSFVVKNGVDFESFVKEAKKDVHQKSKKIVGYIGSLDHRFDIETMEKVIQQLPNYEFHFTGNLRNEEIKKRLEVFENVQFFGAVKPNEVPGLLASYDVGIIPYLVNEINKNIYPLKINEYMAVGVPVVMTPFAELKDFEGMISVAGSSENFATALQNEIEQDSKDKIAKRIAFAAQNSWDAKAKEFNNIIEQLLETNGNRK</sequence>
<dbReference type="Gene3D" id="3.40.50.2000">
    <property type="entry name" value="Glycogen Phosphorylase B"/>
    <property type="match status" value="1"/>
</dbReference>
<organism evidence="1 2">
    <name type="scientific">Pustulibacterium marinum</name>
    <dbReference type="NCBI Taxonomy" id="1224947"/>
    <lineage>
        <taxon>Bacteria</taxon>
        <taxon>Pseudomonadati</taxon>
        <taxon>Bacteroidota</taxon>
        <taxon>Flavobacteriia</taxon>
        <taxon>Flavobacteriales</taxon>
        <taxon>Flavobacteriaceae</taxon>
        <taxon>Pustulibacterium</taxon>
    </lineage>
</organism>
<dbReference type="STRING" id="1224947.SAMN05216480_104143"/>